<dbReference type="Pfam" id="PF25886">
    <property type="entry name" value="Msy1"/>
    <property type="match status" value="1"/>
</dbReference>
<evidence type="ECO:0000256" key="2">
    <source>
        <dbReference type="ARBA" id="ARBA00022692"/>
    </source>
</evidence>
<dbReference type="InterPro" id="IPR011992">
    <property type="entry name" value="EF-hand-dom_pair"/>
</dbReference>
<evidence type="ECO:0000256" key="7">
    <source>
        <dbReference type="SAM" id="Phobius"/>
    </source>
</evidence>
<dbReference type="InterPro" id="IPR058650">
    <property type="entry name" value="Msy1/2-like"/>
</dbReference>
<feature type="region of interest" description="Disordered" evidence="6">
    <location>
        <begin position="336"/>
        <end position="435"/>
    </location>
</feature>
<dbReference type="GO" id="GO:0016020">
    <property type="term" value="C:membrane"/>
    <property type="evidence" value="ECO:0007669"/>
    <property type="project" value="UniProtKB-SubCell"/>
</dbReference>
<comment type="subcellular location">
    <subcellularLocation>
        <location evidence="1">Membrane</location>
    </subcellularLocation>
</comment>
<feature type="compositionally biased region" description="Basic residues" evidence="6">
    <location>
        <begin position="836"/>
        <end position="846"/>
    </location>
</feature>
<evidence type="ECO:0000313" key="9">
    <source>
        <dbReference type="EMBL" id="PFH52860.1"/>
    </source>
</evidence>
<evidence type="ECO:0000256" key="4">
    <source>
        <dbReference type="ARBA" id="ARBA00022989"/>
    </source>
</evidence>
<evidence type="ECO:0000256" key="5">
    <source>
        <dbReference type="ARBA" id="ARBA00023136"/>
    </source>
</evidence>
<feature type="domain" description="EF-hand" evidence="8">
    <location>
        <begin position="504"/>
        <end position="539"/>
    </location>
</feature>
<feature type="compositionally biased region" description="Polar residues" evidence="6">
    <location>
        <begin position="391"/>
        <end position="404"/>
    </location>
</feature>
<dbReference type="AlphaFoldDB" id="A0A2A9NY59"/>
<dbReference type="InterPro" id="IPR002048">
    <property type="entry name" value="EF_hand_dom"/>
</dbReference>
<dbReference type="EMBL" id="KZ301977">
    <property type="protein sequence ID" value="PFH52860.1"/>
    <property type="molecule type" value="Genomic_DNA"/>
</dbReference>
<dbReference type="InterPro" id="IPR023408">
    <property type="entry name" value="MscS_beta-dom_sf"/>
</dbReference>
<sequence length="853" mass="97500">MSQPQSDIRPDFEQRTRPNVHYSTDLSQNKPFPISRTRTDTLDLPRPSSLAVTDDADNSTDYDWSAEEDLVDEEAKLEKKLNQTEKTNRFGIKRIFLLLFSSLIGSTFLSALLVAPGILVHFFWYRENPTEHRKYVKDNVQSWLFWAAANLLISWYLGLFVNLVPFVIRSFISAFWGHVSESVKTRLELYTSVKDTFKPVLYAASGWISWAIIFGGVYDLYDQSDPTNSRAPYLYRIAQVVEFVFFLALAVCIQRMLVHAITFAFHRTAYHERVECVRESLKVIERLRQYRPKPTTPRPKSGSHTPVLTSATTSAFSEKEHFTFLSNALRAATFSESRKDRYSADAQDPDTDEYTPNTSRIKGKGRMHFLSGDSQSMGSRFDTQDPERQLTPRSSPHSGPSTPAGSRPGTPYHFPPSRKQTPKSSPEDSSNDSEPALTHAAKVFKHAILHDARNLRGNSDGLNSLSWNITSSQEAKRLARAIYTRFKQRQRNYLLPSDFYPAFPDREVADAAFRVFDKDNNGDVSRAEIKTTLIKVYKERRFLARSIRDVGQALKTLDRILLFFAFVVLFFISLSVFGVNIGKSLTSIYSIFIAASFVFKNAASSAFDAIMFLFVTHPFDTGDRCFIDNENLVVKKMGLFATVFARADGTETYYFNSQLFNKFITNVRRSGNTFENLTMQVTWRTPLEKLDELERRLNRWLSTEENRWFEPSTSIMIQHIMYQRYMEITISIGHNGNWQDWGLRLTRKTAFHAAVQYYCRQLGIVGYEAPLPIVYGDPNTEGYGIPPMPPIPSDDYLRPPPGTLGTMEQVVEEEPQKVEPVLGFLPPFTSRSSNLRARKSKSRKLAYRAGHDG</sequence>
<dbReference type="InterPro" id="IPR010920">
    <property type="entry name" value="LSM_dom_sf"/>
</dbReference>
<dbReference type="STRING" id="703135.A0A2A9NY59"/>
<feature type="compositionally biased region" description="Polar residues" evidence="6">
    <location>
        <begin position="21"/>
        <end position="30"/>
    </location>
</feature>
<dbReference type="OrthoDB" id="544685at2759"/>
<keyword evidence="4 7" id="KW-1133">Transmembrane helix</keyword>
<dbReference type="PANTHER" id="PTHR31323">
    <property type="entry name" value="MECHANOSENSITIVE ION CHANNEL PROTEIN MSY2"/>
    <property type="match status" value="1"/>
</dbReference>
<dbReference type="PROSITE" id="PS00018">
    <property type="entry name" value="EF_HAND_1"/>
    <property type="match status" value="1"/>
</dbReference>
<name>A0A2A9NY59_9AGAR</name>
<keyword evidence="10" id="KW-1185">Reference proteome</keyword>
<feature type="transmembrane region" description="Helical" evidence="7">
    <location>
        <begin position="200"/>
        <end position="221"/>
    </location>
</feature>
<evidence type="ECO:0000313" key="10">
    <source>
        <dbReference type="Proteomes" id="UP000242287"/>
    </source>
</evidence>
<dbReference type="Gene3D" id="2.30.30.60">
    <property type="match status" value="1"/>
</dbReference>
<keyword evidence="5 7" id="KW-0472">Membrane</keyword>
<dbReference type="PROSITE" id="PS50222">
    <property type="entry name" value="EF_HAND_2"/>
    <property type="match status" value="1"/>
</dbReference>
<evidence type="ECO:0000256" key="3">
    <source>
        <dbReference type="ARBA" id="ARBA00022837"/>
    </source>
</evidence>
<feature type="transmembrane region" description="Helical" evidence="7">
    <location>
        <begin position="95"/>
        <end position="124"/>
    </location>
</feature>
<feature type="region of interest" description="Disordered" evidence="6">
    <location>
        <begin position="830"/>
        <end position="853"/>
    </location>
</feature>
<dbReference type="SUPFAM" id="SSF50182">
    <property type="entry name" value="Sm-like ribonucleoproteins"/>
    <property type="match status" value="1"/>
</dbReference>
<dbReference type="Proteomes" id="UP000242287">
    <property type="component" value="Unassembled WGS sequence"/>
</dbReference>
<feature type="transmembrane region" description="Helical" evidence="7">
    <location>
        <begin position="233"/>
        <end position="253"/>
    </location>
</feature>
<accession>A0A2A9NY59</accession>
<feature type="transmembrane region" description="Helical" evidence="7">
    <location>
        <begin position="560"/>
        <end position="582"/>
    </location>
</feature>
<gene>
    <name evidence="9" type="ORF">AMATHDRAFT_139083</name>
</gene>
<organism evidence="9 10">
    <name type="scientific">Amanita thiersii Skay4041</name>
    <dbReference type="NCBI Taxonomy" id="703135"/>
    <lineage>
        <taxon>Eukaryota</taxon>
        <taxon>Fungi</taxon>
        <taxon>Dikarya</taxon>
        <taxon>Basidiomycota</taxon>
        <taxon>Agaricomycotina</taxon>
        <taxon>Agaricomycetes</taxon>
        <taxon>Agaricomycetidae</taxon>
        <taxon>Agaricales</taxon>
        <taxon>Pluteineae</taxon>
        <taxon>Amanitaceae</taxon>
        <taxon>Amanita</taxon>
    </lineage>
</organism>
<dbReference type="InterPro" id="IPR006685">
    <property type="entry name" value="MscS_channel_2nd"/>
</dbReference>
<dbReference type="GO" id="GO:0006874">
    <property type="term" value="P:intracellular calcium ion homeostasis"/>
    <property type="evidence" value="ECO:0007669"/>
    <property type="project" value="TreeGrafter"/>
</dbReference>
<dbReference type="SUPFAM" id="SSF47473">
    <property type="entry name" value="EF-hand"/>
    <property type="match status" value="1"/>
</dbReference>
<keyword evidence="3" id="KW-0106">Calcium</keyword>
<reference evidence="9 10" key="1">
    <citation type="submission" date="2014-02" db="EMBL/GenBank/DDBJ databases">
        <title>Transposable element dynamics among asymbiotic and ectomycorrhizal Amanita fungi.</title>
        <authorList>
            <consortium name="DOE Joint Genome Institute"/>
            <person name="Hess J."/>
            <person name="Skrede I."/>
            <person name="Wolfe B."/>
            <person name="LaButti K."/>
            <person name="Ohm R.A."/>
            <person name="Grigoriev I.V."/>
            <person name="Pringle A."/>
        </authorList>
    </citation>
    <scope>NUCLEOTIDE SEQUENCE [LARGE SCALE GENOMIC DNA]</scope>
    <source>
        <strain evidence="9 10">SKay4041</strain>
    </source>
</reference>
<dbReference type="GO" id="GO:0005509">
    <property type="term" value="F:calcium ion binding"/>
    <property type="evidence" value="ECO:0007669"/>
    <property type="project" value="InterPro"/>
</dbReference>
<proteinExistence type="predicted"/>
<evidence type="ECO:0000256" key="1">
    <source>
        <dbReference type="ARBA" id="ARBA00004370"/>
    </source>
</evidence>
<dbReference type="PANTHER" id="PTHR31323:SF1">
    <property type="entry name" value="MECHANOSENSITIVE ION CHANNEL PROTEIN"/>
    <property type="match status" value="1"/>
</dbReference>
<keyword evidence="2 7" id="KW-0812">Transmembrane</keyword>
<dbReference type="InterPro" id="IPR018247">
    <property type="entry name" value="EF_Hand_1_Ca_BS"/>
</dbReference>
<dbReference type="Pfam" id="PF00924">
    <property type="entry name" value="MS_channel_2nd"/>
    <property type="match status" value="1"/>
</dbReference>
<dbReference type="GO" id="GO:0005262">
    <property type="term" value="F:calcium channel activity"/>
    <property type="evidence" value="ECO:0007669"/>
    <property type="project" value="TreeGrafter"/>
</dbReference>
<evidence type="ECO:0000256" key="6">
    <source>
        <dbReference type="SAM" id="MobiDB-lite"/>
    </source>
</evidence>
<feature type="region of interest" description="Disordered" evidence="6">
    <location>
        <begin position="1"/>
        <end position="61"/>
    </location>
</feature>
<protein>
    <recommendedName>
        <fullName evidence="8">EF-hand domain-containing protein</fullName>
    </recommendedName>
</protein>
<feature type="region of interest" description="Disordered" evidence="6">
    <location>
        <begin position="288"/>
        <end position="308"/>
    </location>
</feature>
<dbReference type="Gene3D" id="1.10.238.10">
    <property type="entry name" value="EF-hand"/>
    <property type="match status" value="1"/>
</dbReference>
<evidence type="ECO:0000259" key="8">
    <source>
        <dbReference type="PROSITE" id="PS50222"/>
    </source>
</evidence>
<feature type="transmembrane region" description="Helical" evidence="7">
    <location>
        <begin position="144"/>
        <end position="168"/>
    </location>
</feature>